<protein>
    <submittedName>
        <fullName evidence="2">Uncharacterized protein</fullName>
    </submittedName>
</protein>
<accession>A0ABV0B2E7</accession>
<reference evidence="2 3" key="1">
    <citation type="submission" date="2024-05" db="EMBL/GenBank/DDBJ databases">
        <title>Sphingomonas sp. HF-S3 16S ribosomal RNA gene Genome sequencing and assembly.</title>
        <authorList>
            <person name="Lee H."/>
        </authorList>
    </citation>
    <scope>NUCLEOTIDE SEQUENCE [LARGE SCALE GENOMIC DNA]</scope>
    <source>
        <strain evidence="2 3">HF-S3</strain>
    </source>
</reference>
<evidence type="ECO:0000313" key="3">
    <source>
        <dbReference type="Proteomes" id="UP001427805"/>
    </source>
</evidence>
<name>A0ABV0B2E7_9SPHN</name>
<dbReference type="Proteomes" id="UP001427805">
    <property type="component" value="Unassembled WGS sequence"/>
</dbReference>
<proteinExistence type="predicted"/>
<comment type="caution">
    <text evidence="2">The sequence shown here is derived from an EMBL/GenBank/DDBJ whole genome shotgun (WGS) entry which is preliminary data.</text>
</comment>
<gene>
    <name evidence="2" type="ORF">TPR58_01160</name>
</gene>
<evidence type="ECO:0000256" key="1">
    <source>
        <dbReference type="SAM" id="SignalP"/>
    </source>
</evidence>
<dbReference type="RefSeq" id="WP_346244762.1">
    <property type="nucleotide sequence ID" value="NZ_JBDIZK010000001.1"/>
</dbReference>
<dbReference type="EMBL" id="JBDIZK010000001">
    <property type="protein sequence ID" value="MEN3745757.1"/>
    <property type="molecule type" value="Genomic_DNA"/>
</dbReference>
<keyword evidence="1" id="KW-0732">Signal</keyword>
<keyword evidence="3" id="KW-1185">Reference proteome</keyword>
<organism evidence="2 3">
    <name type="scientific">Sphingomonas rustica</name>
    <dbReference type="NCBI Taxonomy" id="3103142"/>
    <lineage>
        <taxon>Bacteria</taxon>
        <taxon>Pseudomonadati</taxon>
        <taxon>Pseudomonadota</taxon>
        <taxon>Alphaproteobacteria</taxon>
        <taxon>Sphingomonadales</taxon>
        <taxon>Sphingomonadaceae</taxon>
        <taxon>Sphingomonas</taxon>
    </lineage>
</organism>
<evidence type="ECO:0000313" key="2">
    <source>
        <dbReference type="EMBL" id="MEN3745757.1"/>
    </source>
</evidence>
<sequence>MRSGYLLGAALIAVVPVSAHAQDKAGEASALIDGLMACRGVADSGARLACMDKATAAIAEARDSRRIVVLDRESARKAKRTVFGFSLPNIKLFGGNDEPEVTEITDTVESAAETGHGLWVIRLKDGSSWQTTEEQLSFGAKVGDSIRIQAGILGSYRASVNGRRSIRIKRLR</sequence>
<feature type="signal peptide" evidence="1">
    <location>
        <begin position="1"/>
        <end position="21"/>
    </location>
</feature>
<feature type="chain" id="PRO_5047417905" evidence="1">
    <location>
        <begin position="22"/>
        <end position="172"/>
    </location>
</feature>